<dbReference type="NCBIfam" id="TIGR03647">
    <property type="entry name" value="Na_symport_sm"/>
    <property type="match status" value="1"/>
</dbReference>
<proteinExistence type="predicted"/>
<keyword evidence="1" id="KW-1133">Transmembrane helix</keyword>
<keyword evidence="1" id="KW-0812">Transmembrane</keyword>
<dbReference type="AlphaFoldDB" id="A0A2Z4ADD5"/>
<dbReference type="EMBL" id="CP029803">
    <property type="protein sequence ID" value="AWT60041.1"/>
    <property type="molecule type" value="Genomic_DNA"/>
</dbReference>
<evidence type="ECO:0000259" key="2">
    <source>
        <dbReference type="Pfam" id="PF13937"/>
    </source>
</evidence>
<evidence type="ECO:0000313" key="3">
    <source>
        <dbReference type="EMBL" id="AWT60041.1"/>
    </source>
</evidence>
<organism evidence="3 4">
    <name type="scientific">Candidatus Moanibacter tarae</name>
    <dbReference type="NCBI Taxonomy" id="2200854"/>
    <lineage>
        <taxon>Bacteria</taxon>
        <taxon>Pseudomonadati</taxon>
        <taxon>Verrucomicrobiota</taxon>
        <taxon>Opitutia</taxon>
        <taxon>Puniceicoccales</taxon>
        <taxon>Puniceicoccales incertae sedis</taxon>
        <taxon>Candidatus Moanibacter</taxon>
    </lineage>
</organism>
<sequence length="102" mass="12074">MKVQTTRESEILKRYWRKNVKIMAILLSVWAFLSLGCSILFADSLNQYSLFDTGYPLGFWFAQQGSIIGFVFIILIYALYMNRVDRWYNEELESLQKRKNSS</sequence>
<evidence type="ECO:0000313" key="4">
    <source>
        <dbReference type="Proteomes" id="UP000247465"/>
    </source>
</evidence>
<dbReference type="InterPro" id="IPR019886">
    <property type="entry name" value="Na_symporter_ssu"/>
</dbReference>
<feature type="domain" description="Sodium symporter small subunit" evidence="2">
    <location>
        <begin position="13"/>
        <end position="89"/>
    </location>
</feature>
<dbReference type="Pfam" id="PF13937">
    <property type="entry name" value="DUF4212"/>
    <property type="match status" value="1"/>
</dbReference>
<feature type="transmembrane region" description="Helical" evidence="1">
    <location>
        <begin position="61"/>
        <end position="80"/>
    </location>
</feature>
<dbReference type="KEGG" id="mtar:DF168_01240"/>
<evidence type="ECO:0000256" key="1">
    <source>
        <dbReference type="SAM" id="Phobius"/>
    </source>
</evidence>
<keyword evidence="1" id="KW-0472">Membrane</keyword>
<name>A0A2Z4ADD5_9BACT</name>
<protein>
    <recommendedName>
        <fullName evidence="2">Sodium symporter small subunit domain-containing protein</fullName>
    </recommendedName>
</protein>
<dbReference type="Proteomes" id="UP000247465">
    <property type="component" value="Chromosome"/>
</dbReference>
<reference evidence="3 4" key="1">
    <citation type="submission" date="2018-06" db="EMBL/GenBank/DDBJ databases">
        <title>Draft Genome Sequence of a Novel Marine Bacterium Related to the Verrucomicrobia.</title>
        <authorList>
            <person name="Vosseberg J."/>
            <person name="Martijn J."/>
            <person name="Ettema T.J.G."/>
        </authorList>
    </citation>
    <scope>NUCLEOTIDE SEQUENCE [LARGE SCALE GENOMIC DNA]</scope>
    <source>
        <strain evidence="3">TARA_B100001123</strain>
    </source>
</reference>
<feature type="transmembrane region" description="Helical" evidence="1">
    <location>
        <begin position="20"/>
        <end position="41"/>
    </location>
</feature>
<accession>A0A2Z4ADD5</accession>
<gene>
    <name evidence="3" type="ORF">DF168_01240</name>
</gene>